<dbReference type="InterPro" id="IPR018511">
    <property type="entry name" value="Hemolysin-typ_Ca-bd_CS"/>
</dbReference>
<evidence type="ECO:0000313" key="4">
    <source>
        <dbReference type="EMBL" id="GGD28586.1"/>
    </source>
</evidence>
<sequence length="650" mass="70148">MAPTRPIADNTIRDDFTTDFIQGGRDNDHLIHHRDPSVGGHDGTGLASFYGDDILEGSVPDGGQIHMYAGKGDDWLILDVTKVSEAIGMQGHHAYAGHGQDTFQFTNIGENLSPIVGRLDDFDPTSDHILIEDTEIDLTDLPQSVTLPGGGSVEVRVIEIEHPEFLVEELGSQYFLAIGEDIFYALDGARDLQNGTSGLTGEERHFLRPPALETLRSAETVQYENPKNFVPREFYEDREDDLNLNWYPDGDEVFAETGDKTAAHMFGGKGNPDAPSASGAQVMHGSDGDDVIDGNTGNDTISGGPGDDLIAGGIDNDVVHGGADDDMVWGGDGDDELHGDSGDDYLHGGRGDDVLSGGEGDDTLAGGGGNDTLEGGGGEDAINRFHFYEEGGHDVILDFKVGLDLITLQDDIDPVTVELFENEDGNTVLNYGETGSVELSGVPLASFQEAAETRAEEDDPIITITPDPEEEMLQAYRVESGFYGDEAPPDLEVEGLQYGATAFRDSGPGGYTYVEEHEIDEGSDEDNPPDTDDEQEGSYLDDLPKISSSEEDQEKPAEEAQEIEVGTCFVATAAYGDPWHPDVVFLRAFRDQWLVHRAWGRAFIAFYWRVGPIIAGPVRRRPGLARPSKALISGIVGLLRKVWAGAGTEA</sequence>
<comment type="subcellular location">
    <subcellularLocation>
        <location evidence="1">Secreted</location>
    </subcellularLocation>
</comment>
<dbReference type="InterPro" id="IPR049886">
    <property type="entry name" value="CFI_box_CTERM_dom"/>
</dbReference>
<dbReference type="Proteomes" id="UP000617355">
    <property type="component" value="Unassembled WGS sequence"/>
</dbReference>
<protein>
    <submittedName>
        <fullName evidence="4">Uncharacterized protein</fullName>
    </submittedName>
</protein>
<dbReference type="Gene3D" id="2.150.10.10">
    <property type="entry name" value="Serralysin-like metalloprotease, C-terminal"/>
    <property type="match status" value="2"/>
</dbReference>
<dbReference type="InterPro" id="IPR011049">
    <property type="entry name" value="Serralysin-like_metalloprot_C"/>
</dbReference>
<gene>
    <name evidence="4" type="ORF">GCM10011358_10890</name>
</gene>
<keyword evidence="2" id="KW-0964">Secreted</keyword>
<dbReference type="PANTHER" id="PTHR38340">
    <property type="entry name" value="S-LAYER PROTEIN"/>
    <property type="match status" value="1"/>
</dbReference>
<dbReference type="InterPro" id="IPR050557">
    <property type="entry name" value="RTX_toxin/Mannuronan_C5-epim"/>
</dbReference>
<reference evidence="5" key="1">
    <citation type="journal article" date="2019" name="Int. J. Syst. Evol. Microbiol.">
        <title>The Global Catalogue of Microorganisms (GCM) 10K type strain sequencing project: providing services to taxonomists for standard genome sequencing and annotation.</title>
        <authorList>
            <consortium name="The Broad Institute Genomics Platform"/>
            <consortium name="The Broad Institute Genome Sequencing Center for Infectious Disease"/>
            <person name="Wu L."/>
            <person name="Ma J."/>
        </authorList>
    </citation>
    <scope>NUCLEOTIDE SEQUENCE [LARGE SCALE GENOMIC DNA]</scope>
    <source>
        <strain evidence="5">CGMCC 1.12922</strain>
    </source>
</reference>
<accession>A0ABQ1QJU0</accession>
<dbReference type="NCBIfam" id="NF041770">
    <property type="entry name" value="CFI_box_CTERM"/>
    <property type="match status" value="1"/>
</dbReference>
<organism evidence="4 5">
    <name type="scientific">Sinisalibacter lacisalsi</name>
    <dbReference type="NCBI Taxonomy" id="1526570"/>
    <lineage>
        <taxon>Bacteria</taxon>
        <taxon>Pseudomonadati</taxon>
        <taxon>Pseudomonadota</taxon>
        <taxon>Alphaproteobacteria</taxon>
        <taxon>Rhodobacterales</taxon>
        <taxon>Roseobacteraceae</taxon>
        <taxon>Sinisalibacter</taxon>
    </lineage>
</organism>
<evidence type="ECO:0000256" key="1">
    <source>
        <dbReference type="ARBA" id="ARBA00004613"/>
    </source>
</evidence>
<dbReference type="Pfam" id="PF00353">
    <property type="entry name" value="HemolysinCabind"/>
    <property type="match status" value="2"/>
</dbReference>
<evidence type="ECO:0000313" key="5">
    <source>
        <dbReference type="Proteomes" id="UP000617355"/>
    </source>
</evidence>
<keyword evidence="5" id="KW-1185">Reference proteome</keyword>
<feature type="region of interest" description="Disordered" evidence="3">
    <location>
        <begin position="518"/>
        <end position="561"/>
    </location>
</feature>
<name>A0ABQ1QJU0_9RHOB</name>
<feature type="compositionally biased region" description="Gly residues" evidence="3">
    <location>
        <begin position="365"/>
        <end position="377"/>
    </location>
</feature>
<dbReference type="InterPro" id="IPR001343">
    <property type="entry name" value="Hemolysn_Ca-bd"/>
</dbReference>
<dbReference type="PROSITE" id="PS00330">
    <property type="entry name" value="HEMOLYSIN_CALCIUM"/>
    <property type="match status" value="3"/>
</dbReference>
<feature type="compositionally biased region" description="Basic and acidic residues" evidence="3">
    <location>
        <begin position="336"/>
        <end position="353"/>
    </location>
</feature>
<dbReference type="PANTHER" id="PTHR38340:SF1">
    <property type="entry name" value="S-LAYER PROTEIN"/>
    <property type="match status" value="1"/>
</dbReference>
<proteinExistence type="predicted"/>
<feature type="compositionally biased region" description="Acidic residues" evidence="3">
    <location>
        <begin position="518"/>
        <end position="536"/>
    </location>
</feature>
<dbReference type="EMBL" id="BMGI01000001">
    <property type="protein sequence ID" value="GGD28586.1"/>
    <property type="molecule type" value="Genomic_DNA"/>
</dbReference>
<evidence type="ECO:0000256" key="3">
    <source>
        <dbReference type="SAM" id="MobiDB-lite"/>
    </source>
</evidence>
<evidence type="ECO:0000256" key="2">
    <source>
        <dbReference type="ARBA" id="ARBA00022525"/>
    </source>
</evidence>
<dbReference type="SUPFAM" id="SSF51120">
    <property type="entry name" value="beta-Roll"/>
    <property type="match status" value="2"/>
</dbReference>
<dbReference type="RefSeq" id="WP_229738084.1">
    <property type="nucleotide sequence ID" value="NZ_BMGI01000001.1"/>
</dbReference>
<feature type="region of interest" description="Disordered" evidence="3">
    <location>
        <begin position="328"/>
        <end position="377"/>
    </location>
</feature>
<comment type="caution">
    <text evidence="4">The sequence shown here is derived from an EMBL/GenBank/DDBJ whole genome shotgun (WGS) entry which is preliminary data.</text>
</comment>
<dbReference type="PRINTS" id="PR00313">
    <property type="entry name" value="CABNDNGRPT"/>
</dbReference>